<feature type="transmembrane region" description="Helical" evidence="4">
    <location>
        <begin position="189"/>
        <end position="206"/>
    </location>
</feature>
<dbReference type="GO" id="GO:0005524">
    <property type="term" value="F:ATP binding"/>
    <property type="evidence" value="ECO:0007669"/>
    <property type="project" value="UniProtKB-KW"/>
</dbReference>
<keyword evidence="3" id="KW-0238">DNA-binding</keyword>
<evidence type="ECO:0000256" key="2">
    <source>
        <dbReference type="ARBA" id="ARBA00022840"/>
    </source>
</evidence>
<name>A0A1I0QKU6_9FIRM</name>
<gene>
    <name evidence="6" type="ORF">SAMN05421659_10899</name>
</gene>
<dbReference type="RefSeq" id="WP_092454083.1">
    <property type="nucleotide sequence ID" value="NZ_FOJI01000008.1"/>
</dbReference>
<keyword evidence="1" id="KW-0547">Nucleotide-binding</keyword>
<dbReference type="PANTHER" id="PTHR11361:SF152">
    <property type="entry name" value="DNA MISMATCH REPAIR PROTEIN"/>
    <property type="match status" value="1"/>
</dbReference>
<dbReference type="AlphaFoldDB" id="A0A1I0QKU6"/>
<keyword evidence="2" id="KW-0067">ATP-binding</keyword>
<keyword evidence="7" id="KW-1185">Reference proteome</keyword>
<dbReference type="GO" id="GO:0140664">
    <property type="term" value="F:ATP-dependent DNA damage sensor activity"/>
    <property type="evidence" value="ECO:0007669"/>
    <property type="project" value="InterPro"/>
</dbReference>
<reference evidence="6 7" key="1">
    <citation type="submission" date="2016-10" db="EMBL/GenBank/DDBJ databases">
        <authorList>
            <person name="de Groot N.N."/>
        </authorList>
    </citation>
    <scope>NUCLEOTIDE SEQUENCE [LARGE SCALE GENOMIC DNA]</scope>
    <source>
        <strain evidence="6 7">DSM 9179</strain>
    </source>
</reference>
<dbReference type="GO" id="GO:0006298">
    <property type="term" value="P:mismatch repair"/>
    <property type="evidence" value="ECO:0007669"/>
    <property type="project" value="InterPro"/>
</dbReference>
<dbReference type="InterPro" id="IPR027417">
    <property type="entry name" value="P-loop_NTPase"/>
</dbReference>
<evidence type="ECO:0000259" key="5">
    <source>
        <dbReference type="SMART" id="SM00534"/>
    </source>
</evidence>
<keyword evidence="4" id="KW-0812">Transmembrane</keyword>
<dbReference type="SUPFAM" id="SSF48334">
    <property type="entry name" value="DNA repair protein MutS, domain III"/>
    <property type="match status" value="1"/>
</dbReference>
<dbReference type="GO" id="GO:0030983">
    <property type="term" value="F:mismatched DNA binding"/>
    <property type="evidence" value="ECO:0007669"/>
    <property type="project" value="InterPro"/>
</dbReference>
<dbReference type="PANTHER" id="PTHR11361">
    <property type="entry name" value="DNA MISMATCH REPAIR PROTEIN MUTS FAMILY MEMBER"/>
    <property type="match status" value="1"/>
</dbReference>
<dbReference type="Pfam" id="PF00488">
    <property type="entry name" value="MutS_V"/>
    <property type="match status" value="1"/>
</dbReference>
<organism evidence="6 7">
    <name type="scientific">[Clostridium] fimetarium</name>
    <dbReference type="NCBI Taxonomy" id="99656"/>
    <lineage>
        <taxon>Bacteria</taxon>
        <taxon>Bacillati</taxon>
        <taxon>Bacillota</taxon>
        <taxon>Clostridia</taxon>
        <taxon>Lachnospirales</taxon>
        <taxon>Lachnospiraceae</taxon>
    </lineage>
</organism>
<dbReference type="EMBL" id="FOJI01000008">
    <property type="protein sequence ID" value="SEW27624.1"/>
    <property type="molecule type" value="Genomic_DNA"/>
</dbReference>
<dbReference type="Proteomes" id="UP000199701">
    <property type="component" value="Unassembled WGS sequence"/>
</dbReference>
<dbReference type="Gene3D" id="3.40.50.300">
    <property type="entry name" value="P-loop containing nucleotide triphosphate hydrolases"/>
    <property type="match status" value="1"/>
</dbReference>
<dbReference type="InterPro" id="IPR000432">
    <property type="entry name" value="DNA_mismatch_repair_MutS_C"/>
</dbReference>
<evidence type="ECO:0000256" key="3">
    <source>
        <dbReference type="ARBA" id="ARBA00023125"/>
    </source>
</evidence>
<sequence>MDSTQWVIFMVVVFTILIFMYIDTTRKTKIRITNMLRNSWGKEPNKDLSYDEFENISHYFRGGESDSNVVDDITWNDLDMDRIFMMMNNTHSSVGREYLYKILRKPEKDSKQLLERHRLAEFFRTHEKERLDVQRKYLHLGYASGISVTDYVDMIVNLVPGKNIFHYLCNVIFSASVLYCFLLNAQLGVLAIIAATGLCIISYYKYKSKVDRYFICVKHIVNMVSCAKELEKLDIPELSEYNQEFKALEKTFDTIVKNSSILSSGAADGSLPEIILDYVRMITHLDLVKFNQMVKKLNNHIEDIYALVESLGKIEATISIASFRELLPYWTTPNLSKNENLKIDVTDVYHPLISDPVTNSMSESRSILLTGSNASGKSTFLKTIAINAILSQTIYTSPSKGYKANYFRIYSSMALQDDLGSSESYYIVEIKALKRILDVMNLSDIPVLCFVDEVLRGTNTVERIAASSQILYSFTNCNVMTFAATHDIELTSILEKYYSNYHFEEEVSDDDILFNYKLFKGRATSRNAIKLLGIIGYDKKIIQTSERMAEAFSRDGKWGNIE</sequence>
<dbReference type="InterPro" id="IPR045076">
    <property type="entry name" value="MutS"/>
</dbReference>
<proteinExistence type="predicted"/>
<dbReference type="Gene3D" id="1.10.1420.10">
    <property type="match status" value="1"/>
</dbReference>
<protein>
    <submittedName>
        <fullName evidence="6">MutS domain V</fullName>
    </submittedName>
</protein>
<feature type="transmembrane region" description="Helical" evidence="4">
    <location>
        <begin position="164"/>
        <end position="182"/>
    </location>
</feature>
<accession>A0A1I0QKU6</accession>
<dbReference type="STRING" id="99656.SAMN05421659_10899"/>
<dbReference type="GO" id="GO:0005829">
    <property type="term" value="C:cytosol"/>
    <property type="evidence" value="ECO:0007669"/>
    <property type="project" value="TreeGrafter"/>
</dbReference>
<evidence type="ECO:0000256" key="4">
    <source>
        <dbReference type="SAM" id="Phobius"/>
    </source>
</evidence>
<dbReference type="InterPro" id="IPR036187">
    <property type="entry name" value="DNA_mismatch_repair_MutS_sf"/>
</dbReference>
<dbReference type="SMART" id="SM00534">
    <property type="entry name" value="MUTSac"/>
    <property type="match status" value="1"/>
</dbReference>
<keyword evidence="4" id="KW-0472">Membrane</keyword>
<feature type="domain" description="DNA mismatch repair proteins mutS family" evidence="5">
    <location>
        <begin position="364"/>
        <end position="550"/>
    </location>
</feature>
<evidence type="ECO:0000313" key="6">
    <source>
        <dbReference type="EMBL" id="SEW27624.1"/>
    </source>
</evidence>
<dbReference type="OrthoDB" id="9802448at2"/>
<feature type="transmembrane region" description="Helical" evidence="4">
    <location>
        <begin position="6"/>
        <end position="22"/>
    </location>
</feature>
<dbReference type="SUPFAM" id="SSF52540">
    <property type="entry name" value="P-loop containing nucleoside triphosphate hydrolases"/>
    <property type="match status" value="1"/>
</dbReference>
<evidence type="ECO:0000256" key="1">
    <source>
        <dbReference type="ARBA" id="ARBA00022741"/>
    </source>
</evidence>
<evidence type="ECO:0000313" key="7">
    <source>
        <dbReference type="Proteomes" id="UP000199701"/>
    </source>
</evidence>
<keyword evidence="4" id="KW-1133">Transmembrane helix</keyword>